<feature type="compositionally biased region" description="Acidic residues" evidence="2">
    <location>
        <begin position="838"/>
        <end position="848"/>
    </location>
</feature>
<feature type="region of interest" description="Disordered" evidence="2">
    <location>
        <begin position="818"/>
        <end position="860"/>
    </location>
</feature>
<dbReference type="PANTHER" id="PTHR12790">
    <property type="entry name" value="TRANSCRIPTION INITIATION FACTOR IA RRN3"/>
    <property type="match status" value="1"/>
</dbReference>
<feature type="compositionally biased region" description="Acidic residues" evidence="2">
    <location>
        <begin position="40"/>
        <end position="49"/>
    </location>
</feature>
<evidence type="ECO:0000256" key="1">
    <source>
        <dbReference type="ARBA" id="ARBA00010098"/>
    </source>
</evidence>
<dbReference type="AlphaFoldDB" id="A0A7S1ZLF3"/>
<dbReference type="GO" id="GO:0006361">
    <property type="term" value="P:transcription initiation at RNA polymerase I promoter"/>
    <property type="evidence" value="ECO:0007669"/>
    <property type="project" value="InterPro"/>
</dbReference>
<dbReference type="Pfam" id="PF05327">
    <property type="entry name" value="RRN3"/>
    <property type="match status" value="2"/>
</dbReference>
<protein>
    <recommendedName>
        <fullName evidence="4">RNA polymerase I-specific transcription initiation factor RRN3</fullName>
    </recommendedName>
</protein>
<proteinExistence type="inferred from homology"/>
<dbReference type="GO" id="GO:0001181">
    <property type="term" value="F:RNA polymerase I general transcription initiation factor activity"/>
    <property type="evidence" value="ECO:0007669"/>
    <property type="project" value="InterPro"/>
</dbReference>
<dbReference type="InterPro" id="IPR007991">
    <property type="entry name" value="RNA_pol_I_trans_ini_fac_RRN3"/>
</dbReference>
<organism evidence="3">
    <name type="scientific">Ditylum brightwellii</name>
    <dbReference type="NCBI Taxonomy" id="49249"/>
    <lineage>
        <taxon>Eukaryota</taxon>
        <taxon>Sar</taxon>
        <taxon>Stramenopiles</taxon>
        <taxon>Ochrophyta</taxon>
        <taxon>Bacillariophyta</taxon>
        <taxon>Mediophyceae</taxon>
        <taxon>Lithodesmiophycidae</taxon>
        <taxon>Lithodesmiales</taxon>
        <taxon>Lithodesmiaceae</taxon>
        <taxon>Ditylum</taxon>
    </lineage>
</organism>
<comment type="similarity">
    <text evidence="1">Belongs to the RRN3 family.</text>
</comment>
<feature type="compositionally biased region" description="Acidic residues" evidence="2">
    <location>
        <begin position="819"/>
        <end position="831"/>
    </location>
</feature>
<gene>
    <name evidence="3" type="ORF">DBRI1063_LOCUS17102</name>
</gene>
<feature type="region of interest" description="Disordered" evidence="2">
    <location>
        <begin position="37"/>
        <end position="65"/>
    </location>
</feature>
<dbReference type="GO" id="GO:0001042">
    <property type="term" value="F:RNA polymerase I core binding"/>
    <property type="evidence" value="ECO:0007669"/>
    <property type="project" value="TreeGrafter"/>
</dbReference>
<accession>A0A7S1ZLF3</accession>
<evidence type="ECO:0000313" key="3">
    <source>
        <dbReference type="EMBL" id="CAD9342032.1"/>
    </source>
</evidence>
<evidence type="ECO:0008006" key="4">
    <source>
        <dbReference type="Google" id="ProtNLM"/>
    </source>
</evidence>
<sequence length="929" mass="105063">MILGRFRIRSSSSSSSFSNFRFSVSCGCNSCFGDASNCSSDEEEEEEDALNPPPNPWEVLPPTQQEETSSIFHLPKTKGYPPPEEYALLEQFVANSVQSQHLKPSNGEEEKRYEEAARGYHALLDLIRLRDDAMALRNTLLAMRTSCFASSTTAGGGESVLHTIACRGDRRVHARLIHYILRMNPFKPHMKELKKLHDAFIINTVATKKSLKKKTPSKSRIQERKLMYQNIILPYIDSSLPDAYLHLLVAFTSANPVFLTGVIKQLWSLLQDRTFGGGRGEWKDLVEYNYNDGEQKEEGEEKKEDRMHVLDMQRAQRIHATLATILRLCPRGNTEIFSILASGFPFKLTSLDDQVWYAKQCLSVLRYVPTIQGAVLGLLLDKALEIDVEIKVEEGGGVAIEIDDEEDEEDEMAGLFELEMGDDKKAKKENSVVEDVKVDDMADKLDSIMLLVFQHLSACCKNDVTAPKRLYKIMSPVFDSNILTTHRCKFVQFVMFVICGFDNDISAIHHNNNHIATSDSHDNDDGEHHQSKLYREFAAKLIDIVLDPYRATVTRQSAACYLASFMSRASYVCPETICESVSAMLRWAEAYMDTFPKPRMSSANDTNSGISSSRPRNGMNNMREQCEMHSLFYTVCQAAYYTMCFRGVEATQYFNTCVEYYSQHNINEDDDEDIPYAHPNDIDISAQRWMKVCGHHLQPLKYCLESVRHEFLHLASVFGLLDENLLQHLVLEDQKMASGLSKMRQRKARLISTPATLEKERMKGGVGGLGRGSNPLDSFFPFDPYLLRRSHPFVEPFYKHWEGSADEEDLMHLEADETMKEEEEVYESDGSDESHTDDSDDDSDDDEEHAQHMHGTPEISKMSFTSSCSALVTIGRENEEEEVGDGCEGLSSVATSLNDSLASVGMVSNDVWAQELKRSRAQSIGSECW</sequence>
<dbReference type="PANTHER" id="PTHR12790:SF0">
    <property type="entry name" value="RNA POLYMERASE I-SPECIFIC TRANSCRIPTION INITIATION FACTOR RRN3-RELATED"/>
    <property type="match status" value="1"/>
</dbReference>
<dbReference type="GO" id="GO:0005634">
    <property type="term" value="C:nucleus"/>
    <property type="evidence" value="ECO:0007669"/>
    <property type="project" value="TreeGrafter"/>
</dbReference>
<evidence type="ECO:0000256" key="2">
    <source>
        <dbReference type="SAM" id="MobiDB-lite"/>
    </source>
</evidence>
<reference evidence="3" key="1">
    <citation type="submission" date="2021-01" db="EMBL/GenBank/DDBJ databases">
        <authorList>
            <person name="Corre E."/>
            <person name="Pelletier E."/>
            <person name="Niang G."/>
            <person name="Scheremetjew M."/>
            <person name="Finn R."/>
            <person name="Kale V."/>
            <person name="Holt S."/>
            <person name="Cochrane G."/>
            <person name="Meng A."/>
            <person name="Brown T."/>
            <person name="Cohen L."/>
        </authorList>
    </citation>
    <scope>NUCLEOTIDE SEQUENCE</scope>
    <source>
        <strain evidence="3">Pop2</strain>
    </source>
</reference>
<dbReference type="EMBL" id="HBGN01026571">
    <property type="protein sequence ID" value="CAD9342032.1"/>
    <property type="molecule type" value="Transcribed_RNA"/>
</dbReference>
<name>A0A7S1ZLF3_9STRA</name>